<dbReference type="RefSeq" id="WP_115292649.1">
    <property type="nucleotide sequence ID" value="NZ_UGUU01000002.1"/>
</dbReference>
<gene>
    <name evidence="1" type="ORF">NCTC10899_05032</name>
</gene>
<proteinExistence type="predicted"/>
<dbReference type="AlphaFoldDB" id="A0A379PLE6"/>
<name>A0A379PLE6_ECTME</name>
<reference evidence="1 2" key="1">
    <citation type="submission" date="2018-06" db="EMBL/GenBank/DDBJ databases">
        <authorList>
            <consortium name="Pathogen Informatics"/>
            <person name="Doyle S."/>
        </authorList>
    </citation>
    <scope>NUCLEOTIDE SEQUENCE [LARGE SCALE GENOMIC DNA]</scope>
    <source>
        <strain evidence="1 2">NCTC10899</strain>
    </source>
</reference>
<evidence type="ECO:0000313" key="2">
    <source>
        <dbReference type="Proteomes" id="UP000254260"/>
    </source>
</evidence>
<accession>A0A379PLE6</accession>
<dbReference type="OrthoDB" id="7069285at2"/>
<organism evidence="1 2">
    <name type="scientific">Ectopseudomonas mendocina</name>
    <name type="common">Pseudomonas mendocina</name>
    <dbReference type="NCBI Taxonomy" id="300"/>
    <lineage>
        <taxon>Bacteria</taxon>
        <taxon>Pseudomonadati</taxon>
        <taxon>Pseudomonadota</taxon>
        <taxon>Gammaproteobacteria</taxon>
        <taxon>Pseudomonadales</taxon>
        <taxon>Pseudomonadaceae</taxon>
        <taxon>Ectopseudomonas</taxon>
    </lineage>
</organism>
<evidence type="ECO:0000313" key="1">
    <source>
        <dbReference type="EMBL" id="SUE95791.1"/>
    </source>
</evidence>
<protein>
    <submittedName>
        <fullName evidence="1">Uncharacterized protein</fullName>
    </submittedName>
</protein>
<dbReference type="EMBL" id="UGUU01000002">
    <property type="protein sequence ID" value="SUE95791.1"/>
    <property type="molecule type" value="Genomic_DNA"/>
</dbReference>
<sequence length="165" mass="17662">MQVKITDPGFAGFTGHFGTVWFEDGVSEHISSAEAERLGCIVKCETLEGHNPSATQRMVDIQNQNLDELLAQGKGVVGADRTVEQSPEQIAGGQVEQVNQPVAKTEVTAVNPGSKPTFTREQLEELADKEGIAGLRNIGSQYGVKGRSIVEIIDELVALAGESQE</sequence>
<dbReference type="Proteomes" id="UP000254260">
    <property type="component" value="Unassembled WGS sequence"/>
</dbReference>